<proteinExistence type="predicted"/>
<comment type="caution">
    <text evidence="2">The sequence shown here is derived from an EMBL/GenBank/DDBJ whole genome shotgun (WGS) entry which is preliminary data.</text>
</comment>
<evidence type="ECO:0000313" key="2">
    <source>
        <dbReference type="EMBL" id="KAH0963713.1"/>
    </source>
</evidence>
<evidence type="ECO:0000256" key="1">
    <source>
        <dbReference type="SAM" id="MobiDB-lite"/>
    </source>
</evidence>
<dbReference type="AlphaFoldDB" id="A0A9P8MWS3"/>
<protein>
    <submittedName>
        <fullName evidence="2">Uncharacterized protein</fullName>
    </submittedName>
</protein>
<gene>
    <name evidence="2" type="ORF">HRG_06223</name>
</gene>
<name>A0A9P8MWS3_9HYPO</name>
<dbReference type="RefSeq" id="XP_044721226.1">
    <property type="nucleotide sequence ID" value="XM_044864694.1"/>
</dbReference>
<dbReference type="Proteomes" id="UP000824596">
    <property type="component" value="Unassembled WGS sequence"/>
</dbReference>
<feature type="region of interest" description="Disordered" evidence="1">
    <location>
        <begin position="84"/>
        <end position="103"/>
    </location>
</feature>
<dbReference type="OrthoDB" id="5421041at2759"/>
<reference evidence="2" key="1">
    <citation type="submission" date="2021-09" db="EMBL/GenBank/DDBJ databases">
        <title>A high-quality genome of the endoparasitic fungus Hirsutella rhossiliensis with a comparison of Hirsutella genomes reveals transposable elements contributing to genome size variation.</title>
        <authorList>
            <person name="Lin R."/>
            <person name="Jiao Y."/>
            <person name="Sun X."/>
            <person name="Ling J."/>
            <person name="Xie B."/>
            <person name="Cheng X."/>
        </authorList>
    </citation>
    <scope>NUCLEOTIDE SEQUENCE</scope>
    <source>
        <strain evidence="2">HR02</strain>
    </source>
</reference>
<organism evidence="2 3">
    <name type="scientific">Hirsutella rhossiliensis</name>
    <dbReference type="NCBI Taxonomy" id="111463"/>
    <lineage>
        <taxon>Eukaryota</taxon>
        <taxon>Fungi</taxon>
        <taxon>Dikarya</taxon>
        <taxon>Ascomycota</taxon>
        <taxon>Pezizomycotina</taxon>
        <taxon>Sordariomycetes</taxon>
        <taxon>Hypocreomycetidae</taxon>
        <taxon>Hypocreales</taxon>
        <taxon>Ophiocordycipitaceae</taxon>
        <taxon>Hirsutella</taxon>
    </lineage>
</organism>
<accession>A0A9P8MWS3</accession>
<keyword evidence="3" id="KW-1185">Reference proteome</keyword>
<sequence>MEDPIDGLFTMLRTCGSSEGFKKLQNMRQDLIASQKELEKLDAAYNTNLGALAKKEAQLQAERSRHERDVAAEKERVIQAVESKERTDDKLKDEKQKLASKGAQLKEQEQRLQNLITQLKGKDNRIQTLENVEKERDRLSRELASTRQDLSTKTGEITNALDSLATVQSFVVRLEGLQPQRDRICEALGAMFNDAYSFLDESFGPDLDNSCLVDSTIWESPPKK</sequence>
<dbReference type="EMBL" id="JAIZPD010000005">
    <property type="protein sequence ID" value="KAH0963713.1"/>
    <property type="molecule type" value="Genomic_DNA"/>
</dbReference>
<dbReference type="GeneID" id="68355352"/>
<evidence type="ECO:0000313" key="3">
    <source>
        <dbReference type="Proteomes" id="UP000824596"/>
    </source>
</evidence>
<feature type="compositionally biased region" description="Basic and acidic residues" evidence="1">
    <location>
        <begin position="84"/>
        <end position="97"/>
    </location>
</feature>